<comment type="caution">
    <text evidence="7">The sequence shown here is derived from an EMBL/GenBank/DDBJ whole genome shotgun (WGS) entry which is preliminary data.</text>
</comment>
<dbReference type="Proteomes" id="UP000244089">
    <property type="component" value="Unassembled WGS sequence"/>
</dbReference>
<reference evidence="7 8" key="1">
    <citation type="submission" date="2018-04" db="EMBL/GenBank/DDBJ databases">
        <title>Subsurface microbial communities from deep shales in Ohio and West Virginia, USA.</title>
        <authorList>
            <person name="Wrighton K."/>
        </authorList>
    </citation>
    <scope>NUCLEOTIDE SEQUENCE [LARGE SCALE GENOMIC DNA]</scope>
    <source>
        <strain evidence="7 8">WC1</strain>
    </source>
</reference>
<accession>A0A2T5RT56</accession>
<keyword evidence="4 6" id="KW-1133">Transmembrane helix</keyword>
<evidence type="ECO:0000256" key="6">
    <source>
        <dbReference type="SAM" id="Phobius"/>
    </source>
</evidence>
<gene>
    <name evidence="7" type="ORF">C8C76_101161</name>
</gene>
<dbReference type="RefSeq" id="WP_108137709.1">
    <property type="nucleotide sequence ID" value="NZ_QAXS01000001.1"/>
</dbReference>
<dbReference type="EMBL" id="QAXS01000001">
    <property type="protein sequence ID" value="PTW03520.1"/>
    <property type="molecule type" value="Genomic_DNA"/>
</dbReference>
<dbReference type="PANTHER" id="PTHR37481:SF1">
    <property type="entry name" value="LIPOPOLYSACCHARIDE EXPORT SYSTEM PROTEIN LPTC"/>
    <property type="match status" value="1"/>
</dbReference>
<sequence length="189" mass="21976">MDRKSIFLALFIFIIIIFSLYFTLEENPIAPPEPPVENEELPEEELEDVNFSIFNNQQQELQLESELLKNFKEDQRMELRPLKADVYSLNSDQLLYTLKGDFAVYYSNDQYLEIRGNVLIESDRYQIEAEELDYYLNRNYLEGRGSVKITGSEFNSRAASFNSDLDLRNLKLKGDNGQAAVDFGELSED</sequence>
<organism evidence="7 8">
    <name type="scientific">Halanaerobium saccharolyticum</name>
    <dbReference type="NCBI Taxonomy" id="43595"/>
    <lineage>
        <taxon>Bacteria</taxon>
        <taxon>Bacillati</taxon>
        <taxon>Bacillota</taxon>
        <taxon>Clostridia</taxon>
        <taxon>Halanaerobiales</taxon>
        <taxon>Halanaerobiaceae</taxon>
        <taxon>Halanaerobium</taxon>
    </lineage>
</organism>
<dbReference type="GO" id="GO:0015221">
    <property type="term" value="F:lipopolysaccharide transmembrane transporter activity"/>
    <property type="evidence" value="ECO:0007669"/>
    <property type="project" value="InterPro"/>
</dbReference>
<dbReference type="PANTHER" id="PTHR37481">
    <property type="entry name" value="LIPOPOLYSACCHARIDE EXPORT SYSTEM PROTEIN LPTC"/>
    <property type="match status" value="1"/>
</dbReference>
<dbReference type="InterPro" id="IPR010664">
    <property type="entry name" value="LipoPS_assembly_LptC-rel"/>
</dbReference>
<dbReference type="Gene3D" id="2.60.450.10">
    <property type="entry name" value="Lipopolysaccharide (LPS) transport protein A like domain"/>
    <property type="match status" value="1"/>
</dbReference>
<evidence type="ECO:0000313" key="7">
    <source>
        <dbReference type="EMBL" id="PTW03520.1"/>
    </source>
</evidence>
<dbReference type="InterPro" id="IPR026265">
    <property type="entry name" value="LptC"/>
</dbReference>
<dbReference type="Pfam" id="PF06835">
    <property type="entry name" value="LptC"/>
    <property type="match status" value="1"/>
</dbReference>
<dbReference type="NCBIfam" id="TIGR04409">
    <property type="entry name" value="LptC_YrbK"/>
    <property type="match status" value="1"/>
</dbReference>
<keyword evidence="2" id="KW-0997">Cell inner membrane</keyword>
<dbReference type="GO" id="GO:0005886">
    <property type="term" value="C:plasma membrane"/>
    <property type="evidence" value="ECO:0007669"/>
    <property type="project" value="InterPro"/>
</dbReference>
<evidence type="ECO:0000256" key="4">
    <source>
        <dbReference type="ARBA" id="ARBA00022989"/>
    </source>
</evidence>
<feature type="transmembrane region" description="Helical" evidence="6">
    <location>
        <begin position="7"/>
        <end position="24"/>
    </location>
</feature>
<dbReference type="GO" id="GO:0017089">
    <property type="term" value="F:glycolipid transfer activity"/>
    <property type="evidence" value="ECO:0007669"/>
    <property type="project" value="TreeGrafter"/>
</dbReference>
<dbReference type="InterPro" id="IPR052363">
    <property type="entry name" value="LPS_export_LptC"/>
</dbReference>
<protein>
    <submittedName>
        <fullName evidence="7">LPS export ABC transporter protein LptC</fullName>
    </submittedName>
</protein>
<keyword evidence="1" id="KW-1003">Cell membrane</keyword>
<dbReference type="OrthoDB" id="2112494at2"/>
<proteinExistence type="predicted"/>
<evidence type="ECO:0000256" key="1">
    <source>
        <dbReference type="ARBA" id="ARBA00022475"/>
    </source>
</evidence>
<evidence type="ECO:0000313" key="8">
    <source>
        <dbReference type="Proteomes" id="UP000244089"/>
    </source>
</evidence>
<keyword evidence="5 6" id="KW-0472">Membrane</keyword>
<dbReference type="AlphaFoldDB" id="A0A2T5RT56"/>
<keyword evidence="3 6" id="KW-0812">Transmembrane</keyword>
<evidence type="ECO:0000256" key="5">
    <source>
        <dbReference type="ARBA" id="ARBA00023136"/>
    </source>
</evidence>
<name>A0A2T5RT56_9FIRM</name>
<evidence type="ECO:0000256" key="3">
    <source>
        <dbReference type="ARBA" id="ARBA00022692"/>
    </source>
</evidence>
<evidence type="ECO:0000256" key="2">
    <source>
        <dbReference type="ARBA" id="ARBA00022519"/>
    </source>
</evidence>
<dbReference type="GO" id="GO:0030288">
    <property type="term" value="C:outer membrane-bounded periplasmic space"/>
    <property type="evidence" value="ECO:0007669"/>
    <property type="project" value="TreeGrafter"/>
</dbReference>